<evidence type="ECO:0000313" key="11">
    <source>
        <dbReference type="Proteomes" id="UP000050816"/>
    </source>
</evidence>
<feature type="domain" description="Diphosphomevalonate decarboxylase-like N-terminal" evidence="9">
    <location>
        <begin position="8"/>
        <end position="160"/>
    </location>
</feature>
<dbReference type="Proteomes" id="UP000050816">
    <property type="component" value="Unassembled WGS sequence"/>
</dbReference>
<dbReference type="NCBIfam" id="TIGR01240">
    <property type="entry name" value="mevDPdecarb"/>
    <property type="match status" value="1"/>
</dbReference>
<evidence type="ECO:0000256" key="6">
    <source>
        <dbReference type="ARBA" id="ARBA00023098"/>
    </source>
</evidence>
<dbReference type="SUPFAM" id="SSF55060">
    <property type="entry name" value="GHMP Kinase, C-terminal domain"/>
    <property type="match status" value="1"/>
</dbReference>
<dbReference type="GO" id="GO:0004163">
    <property type="term" value="F:diphosphomevalonate decarboxylase activity"/>
    <property type="evidence" value="ECO:0007669"/>
    <property type="project" value="UniProtKB-EC"/>
</dbReference>
<dbReference type="EMBL" id="AZFK01000036">
    <property type="protein sequence ID" value="KRL90143.1"/>
    <property type="molecule type" value="Genomic_DNA"/>
</dbReference>
<evidence type="ECO:0000256" key="3">
    <source>
        <dbReference type="ARBA" id="ARBA00022516"/>
    </source>
</evidence>
<name>A0A0R1U9Z4_9LACO</name>
<accession>A0A0R1U9Z4</accession>
<dbReference type="GO" id="GO:0005829">
    <property type="term" value="C:cytosol"/>
    <property type="evidence" value="ECO:0007669"/>
    <property type="project" value="InterPro"/>
</dbReference>
<protein>
    <recommendedName>
        <fullName evidence="2">diphosphomevalonate decarboxylase</fullName>
        <ecNumber evidence="2">4.1.1.33</ecNumber>
    </recommendedName>
</protein>
<sequence length="328" mass="35703">MMKATARAHTNIALVKYWGKKDPTLMLPQTDSLSLTLDRFYTTTSVEFDPTLAADQIQIDQAPAAPKVAQRVSQFLDLVRPQGCFARVASVNNVPMAAGLASSASAFAALAAAASWAQGLHPSRTELSRLARRGSGSATRSIFGGLVEWHAGHDDQSSFAEPIQEHVDFGLEMLAILLDTRQKKIGSRRGMQHVVATSPYYPTWREVVAHDMAAMKLAIAAQDIDQIGHLAQTNALRMHALNLAADPGFTYFNAATLKAMETIDHLRETGVSCYYTMDAGPNVKVIYDRRDRETILTALTPQFGADHLAVAKPGPGVEELTDERDSLI</sequence>
<evidence type="ECO:0000256" key="2">
    <source>
        <dbReference type="ARBA" id="ARBA00012296"/>
    </source>
</evidence>
<evidence type="ECO:0000256" key="7">
    <source>
        <dbReference type="ARBA" id="ARBA00023239"/>
    </source>
</evidence>
<dbReference type="InterPro" id="IPR020568">
    <property type="entry name" value="Ribosomal_Su5_D2-typ_SF"/>
</dbReference>
<evidence type="ECO:0000259" key="9">
    <source>
        <dbReference type="Pfam" id="PF22700"/>
    </source>
</evidence>
<dbReference type="PIRSF" id="PIRSF015950">
    <property type="entry name" value="Mev_P_decrbx"/>
    <property type="match status" value="1"/>
</dbReference>
<evidence type="ECO:0000256" key="5">
    <source>
        <dbReference type="ARBA" id="ARBA00022840"/>
    </source>
</evidence>
<dbReference type="InterPro" id="IPR005935">
    <property type="entry name" value="Mev_decarb"/>
</dbReference>
<dbReference type="AlphaFoldDB" id="A0A0R1U9Z4"/>
<dbReference type="Pfam" id="PF22700">
    <property type="entry name" value="MVD-like_N"/>
    <property type="match status" value="1"/>
</dbReference>
<dbReference type="SUPFAM" id="SSF54211">
    <property type="entry name" value="Ribosomal protein S5 domain 2-like"/>
    <property type="match status" value="1"/>
</dbReference>
<dbReference type="FunFam" id="3.30.230.10:FF:000072">
    <property type="entry name" value="Diphosphomevalonate decarboxylase"/>
    <property type="match status" value="1"/>
</dbReference>
<evidence type="ECO:0000313" key="10">
    <source>
        <dbReference type="EMBL" id="KRL90143.1"/>
    </source>
</evidence>
<gene>
    <name evidence="10" type="ORF">FC43_GL001416</name>
</gene>
<keyword evidence="3" id="KW-0444">Lipid biosynthesis</keyword>
<dbReference type="EC" id="4.1.1.33" evidence="2"/>
<evidence type="ECO:0000256" key="4">
    <source>
        <dbReference type="ARBA" id="ARBA00022741"/>
    </source>
</evidence>
<dbReference type="InterPro" id="IPR029765">
    <property type="entry name" value="Mev_diP_decarb"/>
</dbReference>
<organism evidence="10 11">
    <name type="scientific">Limosilactobacillus ingluviei DSM 15946</name>
    <dbReference type="NCBI Taxonomy" id="1423760"/>
    <lineage>
        <taxon>Bacteria</taxon>
        <taxon>Bacillati</taxon>
        <taxon>Bacillota</taxon>
        <taxon>Bacilli</taxon>
        <taxon>Lactobacillales</taxon>
        <taxon>Lactobacillaceae</taxon>
        <taxon>Limosilactobacillus</taxon>
    </lineage>
</organism>
<feature type="domain" description="Mvd1 C-terminal" evidence="8">
    <location>
        <begin position="176"/>
        <end position="305"/>
    </location>
</feature>
<dbReference type="PATRIC" id="fig|1423760.3.peg.1487"/>
<comment type="caution">
    <text evidence="10">The sequence shown here is derived from an EMBL/GenBank/DDBJ whole genome shotgun (WGS) entry which is preliminary data.</text>
</comment>
<dbReference type="Pfam" id="PF18376">
    <property type="entry name" value="MDD_C"/>
    <property type="match status" value="1"/>
</dbReference>
<evidence type="ECO:0000259" key="8">
    <source>
        <dbReference type="Pfam" id="PF18376"/>
    </source>
</evidence>
<evidence type="ECO:0000256" key="1">
    <source>
        <dbReference type="ARBA" id="ARBA00008831"/>
    </source>
</evidence>
<dbReference type="GO" id="GO:0005524">
    <property type="term" value="F:ATP binding"/>
    <property type="evidence" value="ECO:0007669"/>
    <property type="project" value="UniProtKB-KW"/>
</dbReference>
<keyword evidence="6" id="KW-0443">Lipid metabolism</keyword>
<keyword evidence="5" id="KW-0067">ATP-binding</keyword>
<comment type="similarity">
    <text evidence="1">Belongs to the diphosphomevalonate decarboxylase family.</text>
</comment>
<keyword evidence="4" id="KW-0547">Nucleotide-binding</keyword>
<keyword evidence="7" id="KW-0456">Lyase</keyword>
<dbReference type="Gene3D" id="3.30.70.890">
    <property type="entry name" value="GHMP kinase, C-terminal domain"/>
    <property type="match status" value="1"/>
</dbReference>
<dbReference type="PANTHER" id="PTHR10977:SF3">
    <property type="entry name" value="DIPHOSPHOMEVALONATE DECARBOXYLASE"/>
    <property type="match status" value="1"/>
</dbReference>
<proteinExistence type="inferred from homology"/>
<dbReference type="GO" id="GO:0019287">
    <property type="term" value="P:isopentenyl diphosphate biosynthetic process, mevalonate pathway"/>
    <property type="evidence" value="ECO:0007669"/>
    <property type="project" value="InterPro"/>
</dbReference>
<dbReference type="InterPro" id="IPR014721">
    <property type="entry name" value="Ribsml_uS5_D2-typ_fold_subgr"/>
</dbReference>
<dbReference type="PANTHER" id="PTHR10977">
    <property type="entry name" value="DIPHOSPHOMEVALONATE DECARBOXYLASE"/>
    <property type="match status" value="1"/>
</dbReference>
<reference evidence="10 11" key="1">
    <citation type="journal article" date="2015" name="Genome Announc.">
        <title>Expanding the biotechnology potential of lactobacilli through comparative genomics of 213 strains and associated genera.</title>
        <authorList>
            <person name="Sun Z."/>
            <person name="Harris H.M."/>
            <person name="McCann A."/>
            <person name="Guo C."/>
            <person name="Argimon S."/>
            <person name="Zhang W."/>
            <person name="Yang X."/>
            <person name="Jeffery I.B."/>
            <person name="Cooney J.C."/>
            <person name="Kagawa T.F."/>
            <person name="Liu W."/>
            <person name="Song Y."/>
            <person name="Salvetti E."/>
            <person name="Wrobel A."/>
            <person name="Rasinkangas P."/>
            <person name="Parkhill J."/>
            <person name="Rea M.C."/>
            <person name="O'Sullivan O."/>
            <person name="Ritari J."/>
            <person name="Douillard F.P."/>
            <person name="Paul Ross R."/>
            <person name="Yang R."/>
            <person name="Briner A.E."/>
            <person name="Felis G.E."/>
            <person name="de Vos W.M."/>
            <person name="Barrangou R."/>
            <person name="Klaenhammer T.R."/>
            <person name="Caufield P.W."/>
            <person name="Cui Y."/>
            <person name="Zhang H."/>
            <person name="O'Toole P.W."/>
        </authorList>
    </citation>
    <scope>NUCLEOTIDE SEQUENCE [LARGE SCALE GENOMIC DNA]</scope>
    <source>
        <strain evidence="10 11">DSM 15946</strain>
    </source>
</reference>
<dbReference type="InterPro" id="IPR053859">
    <property type="entry name" value="MVD-like_N"/>
</dbReference>
<dbReference type="InterPro" id="IPR036554">
    <property type="entry name" value="GHMP_kinase_C_sf"/>
</dbReference>
<dbReference type="InterPro" id="IPR041431">
    <property type="entry name" value="Mvd1_C"/>
</dbReference>
<dbReference type="Gene3D" id="3.30.230.10">
    <property type="match status" value="1"/>
</dbReference>